<dbReference type="Pfam" id="PF00657">
    <property type="entry name" value="Lipase_GDSL"/>
    <property type="match status" value="1"/>
</dbReference>
<dbReference type="EMBL" id="CM009752">
    <property type="protein sequence ID" value="PUZ59029.1"/>
    <property type="molecule type" value="Genomic_DNA"/>
</dbReference>
<evidence type="ECO:0000313" key="6">
    <source>
        <dbReference type="Proteomes" id="UP000244336"/>
    </source>
</evidence>
<dbReference type="InterPro" id="IPR001087">
    <property type="entry name" value="GDSL"/>
</dbReference>
<feature type="chain" id="PRO_5015781217" description="GDSL esterase/lipase" evidence="4">
    <location>
        <begin position="29"/>
        <end position="402"/>
    </location>
</feature>
<dbReference type="InterPro" id="IPR051058">
    <property type="entry name" value="GDSL_Est/Lipase"/>
</dbReference>
<evidence type="ECO:0000256" key="4">
    <source>
        <dbReference type="SAM" id="SignalP"/>
    </source>
</evidence>
<dbReference type="AlphaFoldDB" id="A0A2T7DTX4"/>
<comment type="similarity">
    <text evidence="1">Belongs to the 'GDSL' lipolytic enzyme family.</text>
</comment>
<sequence length="402" mass="42233">MGSKSAMEGLVLFLVAISVQVLVDVPRANRPYYGVDFPGMIPTGRFSNGFNTADYVAKSMGFVSSPPPYLSLAPSSSLVGLTALTAGVSYASADAGILDSTNAGKCIPLSRQVEYFNATRATMVAAVGSGAVNALLFKSIFLLGVGSNDLFVSAAAQQSRNRTAAEQQSDAAALFADLLSNYSATITELHAMGARKFAITNLGLLGCVPALRALDPAGACVDGLNLLAAGFDGALRSLLAGLAPRLPGLVYSLADSFGLTQDTFADPQASEYTDIAGACCGSGRLLAEGNCLPNSTVCSNRDQHVFWDRSHPSQRASLLTARAFYEFFFRKGYLPPDQRAGGVGPEVPAHPTGGRGLFANKKKILFAKRDLQPNQRAGDSAFYDGPAQYTTPINFMQLAQPS</sequence>
<dbReference type="PANTHER" id="PTHR45648:SF133">
    <property type="entry name" value="GDSL ESTERASE_LIPASE"/>
    <property type="match status" value="1"/>
</dbReference>
<evidence type="ECO:0008006" key="7">
    <source>
        <dbReference type="Google" id="ProtNLM"/>
    </source>
</evidence>
<evidence type="ECO:0000256" key="2">
    <source>
        <dbReference type="ARBA" id="ARBA00022801"/>
    </source>
</evidence>
<dbReference type="GO" id="GO:0016042">
    <property type="term" value="P:lipid catabolic process"/>
    <property type="evidence" value="ECO:0007669"/>
    <property type="project" value="UniProtKB-KW"/>
</dbReference>
<accession>A0A2T7DTX4</accession>
<dbReference type="STRING" id="1504633.A0A2T7DTX4"/>
<dbReference type="GO" id="GO:0016788">
    <property type="term" value="F:hydrolase activity, acting on ester bonds"/>
    <property type="evidence" value="ECO:0007669"/>
    <property type="project" value="InterPro"/>
</dbReference>
<organism evidence="5 6">
    <name type="scientific">Panicum hallii var. hallii</name>
    <dbReference type="NCBI Taxonomy" id="1504633"/>
    <lineage>
        <taxon>Eukaryota</taxon>
        <taxon>Viridiplantae</taxon>
        <taxon>Streptophyta</taxon>
        <taxon>Embryophyta</taxon>
        <taxon>Tracheophyta</taxon>
        <taxon>Spermatophyta</taxon>
        <taxon>Magnoliopsida</taxon>
        <taxon>Liliopsida</taxon>
        <taxon>Poales</taxon>
        <taxon>Poaceae</taxon>
        <taxon>PACMAD clade</taxon>
        <taxon>Panicoideae</taxon>
        <taxon>Panicodae</taxon>
        <taxon>Paniceae</taxon>
        <taxon>Panicinae</taxon>
        <taxon>Panicum</taxon>
        <taxon>Panicum sect. Panicum</taxon>
    </lineage>
</organism>
<evidence type="ECO:0000256" key="1">
    <source>
        <dbReference type="ARBA" id="ARBA00008668"/>
    </source>
</evidence>
<evidence type="ECO:0000256" key="3">
    <source>
        <dbReference type="ARBA" id="ARBA00022963"/>
    </source>
</evidence>
<protein>
    <recommendedName>
        <fullName evidence="7">GDSL esterase/lipase</fullName>
    </recommendedName>
</protein>
<dbReference type="Gene3D" id="3.40.50.1110">
    <property type="entry name" value="SGNH hydrolase"/>
    <property type="match status" value="1"/>
</dbReference>
<evidence type="ECO:0000313" key="5">
    <source>
        <dbReference type="EMBL" id="PUZ59029.1"/>
    </source>
</evidence>
<dbReference type="CDD" id="cd01837">
    <property type="entry name" value="SGNH_plant_lipase_like"/>
    <property type="match status" value="1"/>
</dbReference>
<gene>
    <name evidence="5" type="ORF">GQ55_4G009000</name>
</gene>
<name>A0A2T7DTX4_9POAL</name>
<dbReference type="Proteomes" id="UP000244336">
    <property type="component" value="Chromosome 4"/>
</dbReference>
<dbReference type="Gramene" id="PUZ59029">
    <property type="protein sequence ID" value="PUZ59029"/>
    <property type="gene ID" value="GQ55_4G009000"/>
</dbReference>
<feature type="signal peptide" evidence="4">
    <location>
        <begin position="1"/>
        <end position="28"/>
    </location>
</feature>
<keyword evidence="3" id="KW-0443">Lipid metabolism</keyword>
<proteinExistence type="inferred from homology"/>
<dbReference type="InterPro" id="IPR035669">
    <property type="entry name" value="SGNH_plant_lipase-like"/>
</dbReference>
<keyword evidence="4" id="KW-0732">Signal</keyword>
<keyword evidence="2" id="KW-0378">Hydrolase</keyword>
<dbReference type="InterPro" id="IPR036514">
    <property type="entry name" value="SGNH_hydro_sf"/>
</dbReference>
<keyword evidence="3" id="KW-0442">Lipid degradation</keyword>
<dbReference type="OrthoDB" id="1600564at2759"/>
<keyword evidence="6" id="KW-1185">Reference proteome</keyword>
<dbReference type="PANTHER" id="PTHR45648">
    <property type="entry name" value="GDSL LIPASE/ACYLHYDROLASE FAMILY PROTEIN (AFU_ORTHOLOGUE AFUA_4G14700)"/>
    <property type="match status" value="1"/>
</dbReference>
<reference evidence="5 6" key="1">
    <citation type="submission" date="2018-04" db="EMBL/GenBank/DDBJ databases">
        <title>WGS assembly of Panicum hallii var. hallii HAL2.</title>
        <authorList>
            <person name="Lovell J."/>
            <person name="Jenkins J."/>
            <person name="Lowry D."/>
            <person name="Mamidi S."/>
            <person name="Sreedasyam A."/>
            <person name="Weng X."/>
            <person name="Barry K."/>
            <person name="Bonette J."/>
            <person name="Campitelli B."/>
            <person name="Daum C."/>
            <person name="Gordon S."/>
            <person name="Gould B."/>
            <person name="Lipzen A."/>
            <person name="MacQueen A."/>
            <person name="Palacio-Mejia J."/>
            <person name="Plott C."/>
            <person name="Shakirov E."/>
            <person name="Shu S."/>
            <person name="Yoshinaga Y."/>
            <person name="Zane M."/>
            <person name="Rokhsar D."/>
            <person name="Grimwood J."/>
            <person name="Schmutz J."/>
            <person name="Juenger T."/>
        </authorList>
    </citation>
    <scope>NUCLEOTIDE SEQUENCE [LARGE SCALE GENOMIC DNA]</scope>
    <source>
        <strain evidence="6">cv. HAL2</strain>
    </source>
</reference>